<evidence type="ECO:0000256" key="9">
    <source>
        <dbReference type="SAM" id="MobiDB-lite"/>
    </source>
</evidence>
<evidence type="ECO:0000256" key="4">
    <source>
        <dbReference type="ARBA" id="ARBA00022553"/>
    </source>
</evidence>
<dbReference type="EMBL" id="JAZGQO010000006">
    <property type="protein sequence ID" value="KAK6185024.1"/>
    <property type="molecule type" value="Genomic_DNA"/>
</dbReference>
<dbReference type="InterPro" id="IPR013783">
    <property type="entry name" value="Ig-like_fold"/>
</dbReference>
<dbReference type="SUPFAM" id="SSF81296">
    <property type="entry name" value="E set domains"/>
    <property type="match status" value="1"/>
</dbReference>
<proteinExistence type="predicted"/>
<dbReference type="GO" id="GO:0000981">
    <property type="term" value="F:DNA-binding transcription factor activity, RNA polymerase II-specific"/>
    <property type="evidence" value="ECO:0007669"/>
    <property type="project" value="TreeGrafter"/>
</dbReference>
<keyword evidence="5" id="KW-0805">Transcription regulation</keyword>
<dbReference type="InterPro" id="IPR014756">
    <property type="entry name" value="Ig_E-set"/>
</dbReference>
<feature type="region of interest" description="Disordered" evidence="9">
    <location>
        <begin position="47"/>
        <end position="73"/>
    </location>
</feature>
<keyword evidence="4" id="KW-0597">Phosphoprotein</keyword>
<evidence type="ECO:0000256" key="6">
    <source>
        <dbReference type="ARBA" id="ARBA00023125"/>
    </source>
</evidence>
<dbReference type="PANTHER" id="PTHR12533">
    <property type="entry name" value="NFAT"/>
    <property type="match status" value="1"/>
</dbReference>
<comment type="subcellular location">
    <subcellularLocation>
        <location evidence="2">Cytoplasm</location>
    </subcellularLocation>
    <subcellularLocation>
        <location evidence="1">Nucleus</location>
    </subcellularLocation>
</comment>
<reference evidence="11 12" key="1">
    <citation type="submission" date="2024-01" db="EMBL/GenBank/DDBJ databases">
        <title>The genome of the rayed Mediterranean limpet Patella caerulea (Linnaeus, 1758).</title>
        <authorList>
            <person name="Anh-Thu Weber A."/>
            <person name="Halstead-Nussloch G."/>
        </authorList>
    </citation>
    <scope>NUCLEOTIDE SEQUENCE [LARGE SCALE GENOMIC DNA]</scope>
    <source>
        <strain evidence="11">AATW-2023a</strain>
        <tissue evidence="11">Whole specimen</tissue>
    </source>
</reference>
<comment type="caution">
    <text evidence="11">The sequence shown here is derived from an EMBL/GenBank/DDBJ whole genome shotgun (WGS) entry which is preliminary data.</text>
</comment>
<evidence type="ECO:0000256" key="1">
    <source>
        <dbReference type="ARBA" id="ARBA00004123"/>
    </source>
</evidence>
<dbReference type="Pfam" id="PF16179">
    <property type="entry name" value="RHD_dimer"/>
    <property type="match status" value="1"/>
</dbReference>
<evidence type="ECO:0000313" key="11">
    <source>
        <dbReference type="EMBL" id="KAK6185024.1"/>
    </source>
</evidence>
<evidence type="ECO:0000313" key="12">
    <source>
        <dbReference type="Proteomes" id="UP001347796"/>
    </source>
</evidence>
<evidence type="ECO:0000259" key="10">
    <source>
        <dbReference type="PROSITE" id="PS50254"/>
    </source>
</evidence>
<dbReference type="InterPro" id="IPR037059">
    <property type="entry name" value="RHD_DNA_bind_dom_sf"/>
</dbReference>
<feature type="region of interest" description="Disordered" evidence="9">
    <location>
        <begin position="483"/>
        <end position="518"/>
    </location>
</feature>
<keyword evidence="3" id="KW-0963">Cytoplasm</keyword>
<dbReference type="Gene3D" id="2.60.40.340">
    <property type="entry name" value="Rel homology domain (RHD), DNA-binding domain"/>
    <property type="match status" value="1"/>
</dbReference>
<dbReference type="InterPro" id="IPR008967">
    <property type="entry name" value="p53-like_TF_DNA-bd_sf"/>
</dbReference>
<evidence type="ECO:0000256" key="7">
    <source>
        <dbReference type="ARBA" id="ARBA00023163"/>
    </source>
</evidence>
<feature type="compositionally biased region" description="Polar residues" evidence="9">
    <location>
        <begin position="229"/>
        <end position="238"/>
    </location>
</feature>
<protein>
    <recommendedName>
        <fullName evidence="10">RHD domain-containing protein</fullName>
    </recommendedName>
</protein>
<feature type="domain" description="RHD" evidence="10">
    <location>
        <begin position="961"/>
        <end position="1133"/>
    </location>
</feature>
<dbReference type="PROSITE" id="PS50254">
    <property type="entry name" value="REL_2"/>
    <property type="match status" value="1"/>
</dbReference>
<dbReference type="GO" id="GO:0005634">
    <property type="term" value="C:nucleus"/>
    <property type="evidence" value="ECO:0007669"/>
    <property type="project" value="UniProtKB-SubCell"/>
</dbReference>
<dbReference type="Proteomes" id="UP001347796">
    <property type="component" value="Unassembled WGS sequence"/>
</dbReference>
<dbReference type="GO" id="GO:0000978">
    <property type="term" value="F:RNA polymerase II cis-regulatory region sequence-specific DNA binding"/>
    <property type="evidence" value="ECO:0007669"/>
    <property type="project" value="TreeGrafter"/>
</dbReference>
<dbReference type="SUPFAM" id="SSF49417">
    <property type="entry name" value="p53-like transcription factors"/>
    <property type="match status" value="1"/>
</dbReference>
<evidence type="ECO:0000256" key="8">
    <source>
        <dbReference type="ARBA" id="ARBA00023242"/>
    </source>
</evidence>
<feature type="compositionally biased region" description="Low complexity" evidence="9">
    <location>
        <begin position="776"/>
        <end position="801"/>
    </location>
</feature>
<feature type="region of interest" description="Disordered" evidence="9">
    <location>
        <begin position="774"/>
        <end position="803"/>
    </location>
</feature>
<dbReference type="Pfam" id="PF00554">
    <property type="entry name" value="RHD_DNA_bind"/>
    <property type="match status" value="1"/>
</dbReference>
<feature type="region of interest" description="Disordered" evidence="9">
    <location>
        <begin position="405"/>
        <end position="426"/>
    </location>
</feature>
<feature type="region of interest" description="Disordered" evidence="9">
    <location>
        <begin position="845"/>
        <end position="864"/>
    </location>
</feature>
<keyword evidence="8" id="KW-0539">Nucleus</keyword>
<sequence>MPSDYVQKLEMNEVDDKSRNFLKQDFNMTSSPSNTSDMLTDFLNEELNSSHQSSNTSATNDNSAMDNSSRMSQNLPSDLQYLRMDSFPPVSCIPSSVPSDTFHQVKSPNQSITSQYSQNLCNDAPPSPFVSSSLVSQASNTSQFQKGPSANLFNNQCITSTSNQTQLHYIVSNSQKNTFIPVSNPQFSQNSAQMVNEVSSSVKTPDTPIQYEDVSSHVASPDSKGNMPITHSSPSTEIVNEPPVMKSCLLQDILTKVSTNAKVPVEIANHVFVGSNQFNPQNQPQHQINNSSNQFQNIPTGLLTSVQNSALPPGSILVLTPGQFQNNQFGNQQQFQATFSSINQSQFSQPQQAQVIQTLPLQSPSNIQSPIQLNQLGQINQSQFSGRTSNPQSPIIINPVMKIENQQSPQTHRQSPQTPGQSPQVHEQQNMFRFNNSSQQSTSDNDLKFLLEKLTEHSHTAVNNNLIEHLPQIRGLLQNLYRQTSDPSNQQSETPQMQNLHTDQPNQNYTGSHGMGQASNQGLDVGVNIPKPVELNQVLNPVTFVQNTQAQTLPALSTTDENLKSVILKALEKHLEEQVQKQVKEEQMNRIVNTVKSNQNVDMNKMTTFGFLTQNGDVRHNVNPYASQEKVKSPEVDGNQPVVGLKRQLSPTRLSFETFPVLNPKTQPMDTHSFFETKASEGSERDFQNLFCLSQAPSHTNPPLPVGFERNYRNVEQFSEDMTQFMETGNQMATSSGSMSHPKLFVTISQDDSVEKQASGSMLRKILTADVDECNSSLSPSPVSSPDIQLESPSSLSSPNSGLFDGNTQLTLLQKSEELNLNSDNLDDTPSDLWNTSVFSDDDNISMVPTKSHKSKRNHDTHSTSFEKKLSVETLFDAGGATCSNAYQFTQFGQNAVAFGLSQNETETTQSSLCTSGITTHMQTPVSVAGGESLKSVAPPVAKATSQNRKNKEATLTGQYPSKIGDLELCIITQPEEQHRARYLTEGSRGAVKDTTQQGYPVVQLHGYKEPTTLQIFIACESGRIKPHGFYQACRVCGKNSTQCTEKTYDGTVVIETEILPANDMTVSIDCVGILKLRNADVEKRIGMVKAKAKKKNNTRARMVFRVTVKKPDGNFQVLQTASTPILCTQPIGQPEIGRVSLNGGSISGGESLFIIGKNFMKGTKVLFQELAQEDGAVIWEREAEIDNEFFQQQHLICTVPEYHMKSIVKPVIVQIVIRCNSKTSDAYKYIYNSVVETPVKIEVPMETDEDQKAPSFVSPVALELNRLIQQTQNSQKASSLFQLPPGAVFGINQSGMTTQPVGSVSVAGHPGLQTIAGHDKMIMTSAMPNHSTHQSTVASNPQLIMVSNGSNVNQPNLVNFGTSSPIASQPMIVILPPNNNAMPDNTSPINSNAQVESLLKSLLGNTTPDQS</sequence>
<dbReference type="Gene3D" id="2.60.40.10">
    <property type="entry name" value="Immunoglobulins"/>
    <property type="match status" value="1"/>
</dbReference>
<dbReference type="GO" id="GO:0005667">
    <property type="term" value="C:transcription regulator complex"/>
    <property type="evidence" value="ECO:0007669"/>
    <property type="project" value="TreeGrafter"/>
</dbReference>
<organism evidence="11 12">
    <name type="scientific">Patella caerulea</name>
    <name type="common">Rayed Mediterranean limpet</name>
    <dbReference type="NCBI Taxonomy" id="87958"/>
    <lineage>
        <taxon>Eukaryota</taxon>
        <taxon>Metazoa</taxon>
        <taxon>Spiralia</taxon>
        <taxon>Lophotrochozoa</taxon>
        <taxon>Mollusca</taxon>
        <taxon>Gastropoda</taxon>
        <taxon>Patellogastropoda</taxon>
        <taxon>Patelloidea</taxon>
        <taxon>Patellidae</taxon>
        <taxon>Patella</taxon>
    </lineage>
</organism>
<name>A0AAN8PXD8_PATCE</name>
<evidence type="ECO:0000256" key="2">
    <source>
        <dbReference type="ARBA" id="ARBA00004496"/>
    </source>
</evidence>
<dbReference type="SMART" id="SM00429">
    <property type="entry name" value="IPT"/>
    <property type="match status" value="1"/>
</dbReference>
<dbReference type="InterPro" id="IPR002909">
    <property type="entry name" value="IPT_dom"/>
</dbReference>
<dbReference type="InterPro" id="IPR032397">
    <property type="entry name" value="RHD_dimer"/>
</dbReference>
<dbReference type="InterPro" id="IPR011539">
    <property type="entry name" value="RHD_DNA_bind_dom"/>
</dbReference>
<evidence type="ECO:0000256" key="5">
    <source>
        <dbReference type="ARBA" id="ARBA00023015"/>
    </source>
</evidence>
<feature type="compositionally biased region" description="Low complexity" evidence="9">
    <location>
        <begin position="53"/>
        <end position="64"/>
    </location>
</feature>
<dbReference type="FunFam" id="2.60.40.340:FF:000002">
    <property type="entry name" value="Nuclear factor of activated T-cells 5, tonicity-responsive"/>
    <property type="match status" value="1"/>
</dbReference>
<keyword evidence="12" id="KW-1185">Reference proteome</keyword>
<dbReference type="PANTHER" id="PTHR12533:SF7">
    <property type="entry name" value="NFAT NUCLEAR FACTOR, ISOFORM B"/>
    <property type="match status" value="1"/>
</dbReference>
<dbReference type="PRINTS" id="PR01789">
    <property type="entry name" value="NUCFACTORATC"/>
</dbReference>
<keyword evidence="7" id="KW-0804">Transcription</keyword>
<accession>A0AAN8PXD8</accession>
<dbReference type="InterPro" id="IPR008366">
    <property type="entry name" value="NFAT"/>
</dbReference>
<gene>
    <name evidence="11" type="ORF">SNE40_007351</name>
</gene>
<dbReference type="GO" id="GO:0005737">
    <property type="term" value="C:cytoplasm"/>
    <property type="evidence" value="ECO:0007669"/>
    <property type="project" value="UniProtKB-SubCell"/>
</dbReference>
<feature type="region of interest" description="Disordered" evidence="9">
    <location>
        <begin position="216"/>
        <end position="240"/>
    </location>
</feature>
<evidence type="ECO:0000256" key="3">
    <source>
        <dbReference type="ARBA" id="ARBA00022490"/>
    </source>
</evidence>
<keyword evidence="6" id="KW-0238">DNA-binding</keyword>